<dbReference type="RefSeq" id="WP_006597964.1">
    <property type="nucleotide sequence ID" value="NZ_GL622359.1"/>
</dbReference>
<protein>
    <submittedName>
        <fullName evidence="1">Uncharacterized protein</fullName>
    </submittedName>
</protein>
<dbReference type="AlphaFoldDB" id="E6MEW2"/>
<comment type="caution">
    <text evidence="1">The sequence shown here is derived from an EMBL/GenBank/DDBJ whole genome shotgun (WGS) entry which is preliminary data.</text>
</comment>
<dbReference type="HOGENOM" id="CLU_1684923_0_0_9"/>
<reference evidence="1 2" key="1">
    <citation type="submission" date="2010-12" db="EMBL/GenBank/DDBJ databases">
        <authorList>
            <person name="Muzny D."/>
            <person name="Qin X."/>
            <person name="Deng J."/>
            <person name="Jiang H."/>
            <person name="Liu Y."/>
            <person name="Qu J."/>
            <person name="Song X.-Z."/>
            <person name="Zhang L."/>
            <person name="Thornton R."/>
            <person name="Coyle M."/>
            <person name="Francisco L."/>
            <person name="Jackson L."/>
            <person name="Javaid M."/>
            <person name="Korchina V."/>
            <person name="Kovar C."/>
            <person name="Mata R."/>
            <person name="Mathew T."/>
            <person name="Ngo R."/>
            <person name="Nguyen L."/>
            <person name="Nguyen N."/>
            <person name="Okwuonu G."/>
            <person name="Ongeri F."/>
            <person name="Pham C."/>
            <person name="Simmons D."/>
            <person name="Wilczek-Boney K."/>
            <person name="Hale W."/>
            <person name="Jakkamsetti A."/>
            <person name="Pham P."/>
            <person name="Ruth R."/>
            <person name="San Lucas F."/>
            <person name="Warren J."/>
            <person name="Zhang J."/>
            <person name="Zhao Z."/>
            <person name="Zhou C."/>
            <person name="Zhu D."/>
            <person name="Lee S."/>
            <person name="Bess C."/>
            <person name="Blankenburg K."/>
            <person name="Forbes L."/>
            <person name="Fu Q."/>
            <person name="Gubbala S."/>
            <person name="Hirani K."/>
            <person name="Jayaseelan J.C."/>
            <person name="Lara F."/>
            <person name="Munidasa M."/>
            <person name="Palculict T."/>
            <person name="Patil S."/>
            <person name="Pu L.-L."/>
            <person name="Saada N."/>
            <person name="Tang L."/>
            <person name="Weissenberger G."/>
            <person name="Zhu Y."/>
            <person name="Hemphill L."/>
            <person name="Shang Y."/>
            <person name="Youmans B."/>
            <person name="Ayvaz T."/>
            <person name="Ross M."/>
            <person name="Santibanez J."/>
            <person name="Aqrawi P."/>
            <person name="Gross S."/>
            <person name="Joshi V."/>
            <person name="Fowler G."/>
            <person name="Nazareth L."/>
            <person name="Reid J."/>
            <person name="Worley K."/>
            <person name="Petrosino J."/>
            <person name="Highlander S."/>
            <person name="Gibbs R."/>
        </authorList>
    </citation>
    <scope>NUCLEOTIDE SEQUENCE [LARGE SCALE GENOMIC DNA]</scope>
    <source>
        <strain evidence="1 2">ATCC 23263</strain>
    </source>
</reference>
<dbReference type="EMBL" id="AEQN01000009">
    <property type="protein sequence ID" value="EFV02400.1"/>
    <property type="molecule type" value="Genomic_DNA"/>
</dbReference>
<keyword evidence="2" id="KW-1185">Reference proteome</keyword>
<accession>E6MEW2</accession>
<evidence type="ECO:0000313" key="1">
    <source>
        <dbReference type="EMBL" id="EFV02400.1"/>
    </source>
</evidence>
<dbReference type="STRING" id="887929.HMP0721_0545"/>
<organism evidence="1 2">
    <name type="scientific">Pseudoramibacter alactolyticus ATCC 23263</name>
    <dbReference type="NCBI Taxonomy" id="887929"/>
    <lineage>
        <taxon>Bacteria</taxon>
        <taxon>Bacillati</taxon>
        <taxon>Bacillota</taxon>
        <taxon>Clostridia</taxon>
        <taxon>Eubacteriales</taxon>
        <taxon>Eubacteriaceae</taxon>
        <taxon>Pseudoramibacter</taxon>
    </lineage>
</organism>
<gene>
    <name evidence="1" type="ORF">HMP0721_0545</name>
</gene>
<evidence type="ECO:0000313" key="2">
    <source>
        <dbReference type="Proteomes" id="UP000004754"/>
    </source>
</evidence>
<name>E6MEW2_9FIRM</name>
<dbReference type="Proteomes" id="UP000004754">
    <property type="component" value="Unassembled WGS sequence"/>
</dbReference>
<proteinExistence type="predicted"/>
<sequence>METVQTNFIYQRIRDELFEREKCIHSISYPVIRKVKDQYYLAVFIDHYDLQELMDNQITRPDEWALADLESGKITEVYQCKIYDFCDKASIPQTMAVSREGMKTDQHYFQQLFHRLDQIRDEILMGQGFNEDLYNTYLATVIEQVPESMAYFYRALSKTGDDIGED</sequence>